<name>A0A642VA78_9ASCO</name>
<dbReference type="InterPro" id="IPR014001">
    <property type="entry name" value="Helicase_ATP-bd"/>
</dbReference>
<keyword evidence="3" id="KW-0547">Nucleotide-binding</keyword>
<dbReference type="InterPro" id="IPR001650">
    <property type="entry name" value="Helicase_C-like"/>
</dbReference>
<dbReference type="SMART" id="SM00490">
    <property type="entry name" value="HELICc"/>
    <property type="match status" value="1"/>
</dbReference>
<dbReference type="GO" id="GO:0016787">
    <property type="term" value="F:hydrolase activity"/>
    <property type="evidence" value="ECO:0007669"/>
    <property type="project" value="UniProtKB-KW"/>
</dbReference>
<dbReference type="Proteomes" id="UP000761534">
    <property type="component" value="Unassembled WGS sequence"/>
</dbReference>
<gene>
    <name evidence="16" type="ORF">TRICI_001667</name>
</gene>
<protein>
    <recommendedName>
        <fullName evidence="2">RNA helicase</fullName>
        <ecNumber evidence="2">3.6.4.13</ecNumber>
    </recommendedName>
</protein>
<dbReference type="PANTHER" id="PTHR47958">
    <property type="entry name" value="ATP-DEPENDENT RNA HELICASE DBP3"/>
    <property type="match status" value="1"/>
</dbReference>
<dbReference type="GO" id="GO:0005524">
    <property type="term" value="F:ATP binding"/>
    <property type="evidence" value="ECO:0007669"/>
    <property type="project" value="UniProtKB-KW"/>
</dbReference>
<evidence type="ECO:0000256" key="9">
    <source>
        <dbReference type="ARBA" id="ARBA00038511"/>
    </source>
</evidence>
<evidence type="ECO:0000256" key="8">
    <source>
        <dbReference type="ARBA" id="ARBA00023242"/>
    </source>
</evidence>
<evidence type="ECO:0000256" key="3">
    <source>
        <dbReference type="ARBA" id="ARBA00022741"/>
    </source>
</evidence>
<feature type="compositionally biased region" description="Acidic residues" evidence="12">
    <location>
        <begin position="646"/>
        <end position="658"/>
    </location>
</feature>
<evidence type="ECO:0000256" key="4">
    <source>
        <dbReference type="ARBA" id="ARBA00022801"/>
    </source>
</evidence>
<comment type="subcellular location">
    <subcellularLocation>
        <location evidence="1">Nucleus</location>
    </subcellularLocation>
</comment>
<evidence type="ECO:0000256" key="12">
    <source>
        <dbReference type="SAM" id="MobiDB-lite"/>
    </source>
</evidence>
<keyword evidence="8" id="KW-0539">Nucleus</keyword>
<comment type="catalytic activity">
    <reaction evidence="10">
        <text>ATP + H2O = ADP + phosphate + H(+)</text>
        <dbReference type="Rhea" id="RHEA:13065"/>
        <dbReference type="ChEBI" id="CHEBI:15377"/>
        <dbReference type="ChEBI" id="CHEBI:15378"/>
        <dbReference type="ChEBI" id="CHEBI:30616"/>
        <dbReference type="ChEBI" id="CHEBI:43474"/>
        <dbReference type="ChEBI" id="CHEBI:456216"/>
        <dbReference type="EC" id="3.6.4.13"/>
    </reaction>
</comment>
<reference evidence="16" key="1">
    <citation type="journal article" date="2019" name="G3 (Bethesda)">
        <title>Genome Assemblies of Two Rare Opportunistic Yeast Pathogens: Diutina rugosa (syn. Candida rugosa) and Trichomonascus ciferrii (syn. Candida ciferrii).</title>
        <authorList>
            <person name="Mixao V."/>
            <person name="Saus E."/>
            <person name="Hansen A.P."/>
            <person name="Lass-Florl C."/>
            <person name="Gabaldon T."/>
        </authorList>
    </citation>
    <scope>NUCLEOTIDE SEQUENCE</scope>
    <source>
        <strain evidence="16">CBS 4856</strain>
    </source>
</reference>
<dbReference type="Pfam" id="PF23469">
    <property type="entry name" value="KH_12"/>
    <property type="match status" value="1"/>
</dbReference>
<dbReference type="InterPro" id="IPR056149">
    <property type="entry name" value="PRP5/DDX46/KHDC4_KH"/>
</dbReference>
<dbReference type="CDD" id="cd17953">
    <property type="entry name" value="DEADc_DDX46"/>
    <property type="match status" value="1"/>
</dbReference>
<evidence type="ECO:0000313" key="17">
    <source>
        <dbReference type="Proteomes" id="UP000761534"/>
    </source>
</evidence>
<dbReference type="PROSITE" id="PS00039">
    <property type="entry name" value="DEAD_ATP_HELICASE"/>
    <property type="match status" value="1"/>
</dbReference>
<dbReference type="EC" id="3.6.4.13" evidence="2"/>
<feature type="region of interest" description="Disordered" evidence="12">
    <location>
        <begin position="618"/>
        <end position="668"/>
    </location>
</feature>
<evidence type="ECO:0000256" key="11">
    <source>
        <dbReference type="PROSITE-ProRule" id="PRU00552"/>
    </source>
</evidence>
<feature type="compositionally biased region" description="Acidic residues" evidence="12">
    <location>
        <begin position="134"/>
        <end position="148"/>
    </location>
</feature>
<dbReference type="EMBL" id="SWFS01000118">
    <property type="protein sequence ID" value="KAA8916176.1"/>
    <property type="molecule type" value="Genomic_DNA"/>
</dbReference>
<dbReference type="PROSITE" id="PS51195">
    <property type="entry name" value="Q_MOTIF"/>
    <property type="match status" value="1"/>
</dbReference>
<comment type="similarity">
    <text evidence="9">Belongs to the DEAD box helicase family. DDX46/PRP5 subfamily.</text>
</comment>
<proteinExistence type="inferred from homology"/>
<dbReference type="AlphaFoldDB" id="A0A642VA78"/>
<keyword evidence="7" id="KW-0508">mRNA splicing</keyword>
<dbReference type="FunFam" id="3.40.50.300:FF:000079">
    <property type="entry name" value="probable ATP-dependent RNA helicase DDX17"/>
    <property type="match status" value="1"/>
</dbReference>
<feature type="compositionally biased region" description="Basic and acidic residues" evidence="12">
    <location>
        <begin position="624"/>
        <end position="634"/>
    </location>
</feature>
<dbReference type="InterPro" id="IPR000629">
    <property type="entry name" value="RNA-helicase_DEAD-box_CS"/>
</dbReference>
<keyword evidence="5" id="KW-0347">Helicase</keyword>
<comment type="caution">
    <text evidence="16">The sequence shown here is derived from an EMBL/GenBank/DDBJ whole genome shotgun (WGS) entry which is preliminary data.</text>
</comment>
<feature type="domain" description="Helicase C-terminal" evidence="14">
    <location>
        <begin position="452"/>
        <end position="603"/>
    </location>
</feature>
<dbReference type="InterPro" id="IPR014014">
    <property type="entry name" value="RNA_helicase_DEAD_Q_motif"/>
</dbReference>
<feature type="domain" description="Helicase ATP-binding" evidence="13">
    <location>
        <begin position="250"/>
        <end position="428"/>
    </location>
</feature>
<sequence length="815" mass="89881">MERLKEWKEKKKRESSNDVKLDESDTDSKTSQTVASSDSASTSKGISIMGSVAATRRGSMAPPSRNPLSLGDSDEKFDDDERGQPRQEAVKGTPNNSGGNDDDEEDPLDAYMATLNQEKEGGGAPALPLRVMDDSDDDDENYGQEEETNPEEYMAMMEKKKKKDIPVVDHSKINYEWFQKKFHVEPQEVADMTDEEVDQLRLMLDGIKVRGVDCPKPVTRWPQFGLNAPTMEVIRSLEYEKPTSIQCQAIPAIMSGRDVIGVAKTGSGKTMAFLLPLFRQIKAQRPLENFEGPMALVMTPTRELAVQIRRECKPFLSALNLRAVCAYGGSPIKEQIADLKRGAEIIVCTPGRMIDLLTANSGRVTNLQRVTYLVLDEADRMFDMGFEPQVMKIVNNVRPDRQTVLFSATFPRQMEALAKKILTKPVEIVVGARSTVGPEITQVVEVRDASTKFLRILEILGEFYNTSEDSRALIFVDRQASADNLLKDLLNRGYLCMSIHGGKDQIDRDSTISDFKKGAFSLLIATSVAARGLDVKQLKLVINYDAPNHMEDYVHRVGRTGRAGNTGTAVTFLSPDEEQQAVGISKALKMSKQMVPPDVQEMADRFMTKVKAGSERIGSGFRGRGLEQLDEARNTARKRERKAYGGEDEAGEESEEETMTDKDKSQDSQNTIAAKYGISTTPVVQQGYHQQSTLRKGVQMGAAPDNHGPDAAAFHATLEINDFPQRARWAVTNNANITKITEANGTSITTKGIFYPPGKTPQEGEEPKLYILIEGQSEVSVASAHKALVNLVMSGIEATAVSDSRAGPSGRYTVT</sequence>
<evidence type="ECO:0000256" key="1">
    <source>
        <dbReference type="ARBA" id="ARBA00004123"/>
    </source>
</evidence>
<dbReference type="OrthoDB" id="196131at2759"/>
<evidence type="ECO:0000256" key="10">
    <source>
        <dbReference type="ARBA" id="ARBA00047984"/>
    </source>
</evidence>
<organism evidence="16 17">
    <name type="scientific">Trichomonascus ciferrii</name>
    <dbReference type="NCBI Taxonomy" id="44093"/>
    <lineage>
        <taxon>Eukaryota</taxon>
        <taxon>Fungi</taxon>
        <taxon>Dikarya</taxon>
        <taxon>Ascomycota</taxon>
        <taxon>Saccharomycotina</taxon>
        <taxon>Dipodascomycetes</taxon>
        <taxon>Dipodascales</taxon>
        <taxon>Trichomonascaceae</taxon>
        <taxon>Trichomonascus</taxon>
        <taxon>Trichomonascus ciferrii complex</taxon>
    </lineage>
</organism>
<dbReference type="GO" id="GO:0005634">
    <property type="term" value="C:nucleus"/>
    <property type="evidence" value="ECO:0007669"/>
    <property type="project" value="UniProtKB-SubCell"/>
</dbReference>
<evidence type="ECO:0000259" key="15">
    <source>
        <dbReference type="PROSITE" id="PS51195"/>
    </source>
</evidence>
<feature type="domain" description="DEAD-box RNA helicase Q" evidence="15">
    <location>
        <begin position="219"/>
        <end position="247"/>
    </location>
</feature>
<evidence type="ECO:0000259" key="14">
    <source>
        <dbReference type="PROSITE" id="PS51194"/>
    </source>
</evidence>
<evidence type="ECO:0000313" key="16">
    <source>
        <dbReference type="EMBL" id="KAA8916176.1"/>
    </source>
</evidence>
<dbReference type="InterPro" id="IPR011545">
    <property type="entry name" value="DEAD/DEAH_box_helicase_dom"/>
</dbReference>
<dbReference type="GO" id="GO:0008380">
    <property type="term" value="P:RNA splicing"/>
    <property type="evidence" value="ECO:0007669"/>
    <property type="project" value="UniProtKB-KW"/>
</dbReference>
<dbReference type="InterPro" id="IPR027417">
    <property type="entry name" value="P-loop_NTPase"/>
</dbReference>
<feature type="region of interest" description="Disordered" evidence="12">
    <location>
        <begin position="1"/>
        <end position="148"/>
    </location>
</feature>
<dbReference type="SUPFAM" id="SSF52540">
    <property type="entry name" value="P-loop containing nucleoside triphosphate hydrolases"/>
    <property type="match status" value="2"/>
</dbReference>
<feature type="compositionally biased region" description="Basic and acidic residues" evidence="12">
    <location>
        <begin position="1"/>
        <end position="28"/>
    </location>
</feature>
<dbReference type="GO" id="GO:0003724">
    <property type="term" value="F:RNA helicase activity"/>
    <property type="evidence" value="ECO:0007669"/>
    <property type="project" value="UniProtKB-EC"/>
</dbReference>
<dbReference type="Pfam" id="PF00270">
    <property type="entry name" value="DEAD"/>
    <property type="match status" value="1"/>
</dbReference>
<evidence type="ECO:0000259" key="13">
    <source>
        <dbReference type="PROSITE" id="PS51192"/>
    </source>
</evidence>
<dbReference type="Gene3D" id="3.40.50.300">
    <property type="entry name" value="P-loop containing nucleotide triphosphate hydrolases"/>
    <property type="match status" value="2"/>
</dbReference>
<evidence type="ECO:0000256" key="2">
    <source>
        <dbReference type="ARBA" id="ARBA00012552"/>
    </source>
</evidence>
<feature type="short sequence motif" description="Q motif" evidence="11">
    <location>
        <begin position="219"/>
        <end position="247"/>
    </location>
</feature>
<dbReference type="PROSITE" id="PS51192">
    <property type="entry name" value="HELICASE_ATP_BIND_1"/>
    <property type="match status" value="1"/>
</dbReference>
<keyword evidence="7" id="KW-0507">mRNA processing</keyword>
<accession>A0A642VA78</accession>
<keyword evidence="6" id="KW-0067">ATP-binding</keyword>
<dbReference type="GO" id="GO:0003676">
    <property type="term" value="F:nucleic acid binding"/>
    <property type="evidence" value="ECO:0007669"/>
    <property type="project" value="InterPro"/>
</dbReference>
<evidence type="ECO:0000256" key="7">
    <source>
        <dbReference type="ARBA" id="ARBA00023187"/>
    </source>
</evidence>
<evidence type="ECO:0000256" key="6">
    <source>
        <dbReference type="ARBA" id="ARBA00022840"/>
    </source>
</evidence>
<dbReference type="VEuPathDB" id="FungiDB:TRICI_001667"/>
<keyword evidence="4" id="KW-0378">Hydrolase</keyword>
<dbReference type="CDD" id="cd18787">
    <property type="entry name" value="SF2_C_DEAD"/>
    <property type="match status" value="1"/>
</dbReference>
<dbReference type="Pfam" id="PF00271">
    <property type="entry name" value="Helicase_C"/>
    <property type="match status" value="1"/>
</dbReference>
<evidence type="ECO:0000256" key="5">
    <source>
        <dbReference type="ARBA" id="ARBA00022806"/>
    </source>
</evidence>
<dbReference type="PROSITE" id="PS51194">
    <property type="entry name" value="HELICASE_CTER"/>
    <property type="match status" value="1"/>
</dbReference>
<feature type="compositionally biased region" description="Polar residues" evidence="12">
    <location>
        <begin position="29"/>
        <end position="45"/>
    </location>
</feature>
<dbReference type="SMART" id="SM00487">
    <property type="entry name" value="DEXDc"/>
    <property type="match status" value="1"/>
</dbReference>
<keyword evidence="17" id="KW-1185">Reference proteome</keyword>